<dbReference type="Pfam" id="PF13087">
    <property type="entry name" value="AAA_12"/>
    <property type="match status" value="1"/>
</dbReference>
<evidence type="ECO:0000259" key="12">
    <source>
        <dbReference type="Pfam" id="PF13086"/>
    </source>
</evidence>
<evidence type="ECO:0000256" key="9">
    <source>
        <dbReference type="ARBA" id="ARBA00022884"/>
    </source>
</evidence>
<dbReference type="EMBL" id="BFEA01000586">
    <property type="protein sequence ID" value="GBG86912.1"/>
    <property type="molecule type" value="Genomic_DNA"/>
</dbReference>
<keyword evidence="9" id="KW-0694">RNA-binding</keyword>
<dbReference type="AlphaFoldDB" id="A0A388LXF5"/>
<evidence type="ECO:0000259" key="13">
    <source>
        <dbReference type="Pfam" id="PF13087"/>
    </source>
</evidence>
<gene>
    <name evidence="15" type="ORF">CBR_g44368</name>
</gene>
<dbReference type="OMA" id="CRWEYLP"/>
<reference evidence="15 16" key="1">
    <citation type="journal article" date="2018" name="Cell">
        <title>The Chara Genome: Secondary Complexity and Implications for Plant Terrestrialization.</title>
        <authorList>
            <person name="Nishiyama T."/>
            <person name="Sakayama H."/>
            <person name="Vries J.D."/>
            <person name="Buschmann H."/>
            <person name="Saint-Marcoux D."/>
            <person name="Ullrich K.K."/>
            <person name="Haas F.B."/>
            <person name="Vanderstraeten L."/>
            <person name="Becker D."/>
            <person name="Lang D."/>
            <person name="Vosolsobe S."/>
            <person name="Rombauts S."/>
            <person name="Wilhelmsson P.K.I."/>
            <person name="Janitza P."/>
            <person name="Kern R."/>
            <person name="Heyl A."/>
            <person name="Rumpler F."/>
            <person name="Villalobos L.I.A.C."/>
            <person name="Clay J.M."/>
            <person name="Skokan R."/>
            <person name="Toyoda A."/>
            <person name="Suzuki Y."/>
            <person name="Kagoshima H."/>
            <person name="Schijlen E."/>
            <person name="Tajeshwar N."/>
            <person name="Catarino B."/>
            <person name="Hetherington A.J."/>
            <person name="Saltykova A."/>
            <person name="Bonnot C."/>
            <person name="Breuninger H."/>
            <person name="Symeonidi A."/>
            <person name="Radhakrishnan G.V."/>
            <person name="Van Nieuwerburgh F."/>
            <person name="Deforce D."/>
            <person name="Chang C."/>
            <person name="Karol K.G."/>
            <person name="Hedrich R."/>
            <person name="Ulvskov P."/>
            <person name="Glockner G."/>
            <person name="Delwiche C.F."/>
            <person name="Petrasek J."/>
            <person name="Van de Peer Y."/>
            <person name="Friml J."/>
            <person name="Beilby M."/>
            <person name="Dolan L."/>
            <person name="Kohara Y."/>
            <person name="Sugano S."/>
            <person name="Fujiyama A."/>
            <person name="Delaux P.-M."/>
            <person name="Quint M."/>
            <person name="TheiBen G."/>
            <person name="Hagemann M."/>
            <person name="Harholt J."/>
            <person name="Dunand C."/>
            <person name="Zachgo S."/>
            <person name="Langdale J."/>
            <person name="Maumus F."/>
            <person name="Straeten D.V.D."/>
            <person name="Gould S.B."/>
            <person name="Rensing S.A."/>
        </authorList>
    </citation>
    <scope>NUCLEOTIDE SEQUENCE [LARGE SCALE GENOMIC DNA]</scope>
    <source>
        <strain evidence="15 16">S276</strain>
    </source>
</reference>
<dbReference type="CDD" id="cd18808">
    <property type="entry name" value="SF1_C_Upf1"/>
    <property type="match status" value="1"/>
</dbReference>
<dbReference type="GO" id="GO:0031047">
    <property type="term" value="P:regulatory ncRNA-mediated gene silencing"/>
    <property type="evidence" value="ECO:0007669"/>
    <property type="project" value="UniProtKB-KW"/>
</dbReference>
<dbReference type="InterPro" id="IPR041679">
    <property type="entry name" value="DNA2/NAM7-like_C"/>
</dbReference>
<organism evidence="15 16">
    <name type="scientific">Chara braunii</name>
    <name type="common">Braun's stonewort</name>
    <dbReference type="NCBI Taxonomy" id="69332"/>
    <lineage>
        <taxon>Eukaryota</taxon>
        <taxon>Viridiplantae</taxon>
        <taxon>Streptophyta</taxon>
        <taxon>Charophyceae</taxon>
        <taxon>Charales</taxon>
        <taxon>Characeae</taxon>
        <taxon>Chara</taxon>
    </lineage>
</organism>
<dbReference type="GO" id="GO:0036464">
    <property type="term" value="C:cytoplasmic ribonucleoprotein granule"/>
    <property type="evidence" value="ECO:0007669"/>
    <property type="project" value="UniProtKB-SubCell"/>
</dbReference>
<evidence type="ECO:0000256" key="1">
    <source>
        <dbReference type="ARBA" id="ARBA00004331"/>
    </source>
</evidence>
<evidence type="ECO:0000256" key="3">
    <source>
        <dbReference type="ARBA" id="ARBA00012552"/>
    </source>
</evidence>
<keyword evidence="16" id="KW-1185">Reference proteome</keyword>
<keyword evidence="6" id="KW-0378">Hydrolase</keyword>
<dbReference type="InterPro" id="IPR049080">
    <property type="entry name" value="MOV-10-like_beta-barrel"/>
</dbReference>
<dbReference type="Proteomes" id="UP000265515">
    <property type="component" value="Unassembled WGS sequence"/>
</dbReference>
<dbReference type="Gene3D" id="3.40.50.300">
    <property type="entry name" value="P-loop containing nucleotide triphosphate hydrolases"/>
    <property type="match status" value="2"/>
</dbReference>
<keyword evidence="4" id="KW-0963">Cytoplasm</keyword>
<dbReference type="STRING" id="69332.A0A388LXF5"/>
<dbReference type="OrthoDB" id="6513042at2759"/>
<dbReference type="GO" id="GO:0005524">
    <property type="term" value="F:ATP binding"/>
    <property type="evidence" value="ECO:0007669"/>
    <property type="project" value="UniProtKB-KW"/>
</dbReference>
<dbReference type="FunFam" id="3.40.50.300:FF:000608">
    <property type="entry name" value="Mov10 RISC complex RNA helicase"/>
    <property type="match status" value="1"/>
</dbReference>
<evidence type="ECO:0000256" key="6">
    <source>
        <dbReference type="ARBA" id="ARBA00022801"/>
    </source>
</evidence>
<sequence>MPAGVPCIGVVVVVEMNKHDLEAVPMTATPDRRHLALAVPDLMERRPSVRVADVVEVTYSSSAQSESGMPVPNGVKYRGYVAVVRKDDILVHVPQELQSNHRDNESLYDVRFFLGRVMEKRKHHALHLLESQVEWLFPSPLGMGEVSRILLSVSPKVLKSAVEDSSNVGPLLNEEQGKAFQDIIRLTELSIGGGGKAKSKGRAVPPPYILHGPPGTGKTTTIVKAICYIYKRYPSSRILACAATNSAADSLLLGLVGCGITSILRLNAHTRPLDGLNPVPEEVMRYSNRHSGGGFQTPTREEFLGHRVVVSTSCSASGVWQAGMEAELYSHVFVDEASSMVEPECLIPIACCLHPQSVVVLAGDPQQLGPVVHCLLCKGMDGSGRGGGLEMSLLERLMTSEPSKSIYMNGLAQDGGCGPVPRFFATKLVRNYRSHRAILELPSRLFYNNELVAESNVQLTSSLCRWAELPNKNEFPILFHAVDGTAMRDEGSPSFFNAEECAQVVRYVEKLLADQTLGLRSAEIGVVAPYRRQVQKLQHHLHNKLQFDDIKVGSVEEFQGQERRVIILTTVRSDPAFVQDEYTQNIGFIKNPKRLNVAITRAMHLLIIVGNPKALKPDANWRKLLEYCVDNHAYVGCPLAEQQL</sequence>
<protein>
    <recommendedName>
        <fullName evidence="3">RNA helicase</fullName>
        <ecNumber evidence="3">3.6.4.13</ecNumber>
    </recommendedName>
</protein>
<keyword evidence="10" id="KW-0943">RNA-mediated gene silencing</keyword>
<dbReference type="InterPro" id="IPR027417">
    <property type="entry name" value="P-loop_NTPase"/>
</dbReference>
<feature type="domain" description="DNA2/NAM7 helicase-like C-terminal" evidence="13">
    <location>
        <begin position="423"/>
        <end position="612"/>
    </location>
</feature>
<comment type="catalytic activity">
    <reaction evidence="11">
        <text>ATP + H2O = ADP + phosphate + H(+)</text>
        <dbReference type="Rhea" id="RHEA:13065"/>
        <dbReference type="ChEBI" id="CHEBI:15377"/>
        <dbReference type="ChEBI" id="CHEBI:15378"/>
        <dbReference type="ChEBI" id="CHEBI:30616"/>
        <dbReference type="ChEBI" id="CHEBI:43474"/>
        <dbReference type="ChEBI" id="CHEBI:456216"/>
        <dbReference type="EC" id="3.6.4.13"/>
    </reaction>
</comment>
<dbReference type="SUPFAM" id="SSF52540">
    <property type="entry name" value="P-loop containing nucleoside triphosphate hydrolases"/>
    <property type="match status" value="1"/>
</dbReference>
<proteinExistence type="inferred from homology"/>
<name>A0A388LXF5_CHABU</name>
<dbReference type="InterPro" id="IPR047187">
    <property type="entry name" value="SF1_C_Upf1"/>
</dbReference>
<evidence type="ECO:0000256" key="2">
    <source>
        <dbReference type="ARBA" id="ARBA00005601"/>
    </source>
</evidence>
<dbReference type="PANTHER" id="PTHR45418">
    <property type="entry name" value="CANCER/TESTIS ANTIGEN 55"/>
    <property type="match status" value="1"/>
</dbReference>
<evidence type="ECO:0000256" key="5">
    <source>
        <dbReference type="ARBA" id="ARBA00022741"/>
    </source>
</evidence>
<evidence type="ECO:0000256" key="4">
    <source>
        <dbReference type="ARBA" id="ARBA00022490"/>
    </source>
</evidence>
<dbReference type="PANTHER" id="PTHR45418:SF1">
    <property type="entry name" value="CANCER_TESTIS ANTIGEN 55"/>
    <property type="match status" value="1"/>
</dbReference>
<feature type="domain" description="DNA2/NAM7 helicase helicase" evidence="12">
    <location>
        <begin position="209"/>
        <end position="267"/>
    </location>
</feature>
<feature type="domain" description="Helicase MOV-10-like beta-barrel" evidence="14">
    <location>
        <begin position="19"/>
        <end position="112"/>
    </location>
</feature>
<evidence type="ECO:0000259" key="14">
    <source>
        <dbReference type="Pfam" id="PF21634"/>
    </source>
</evidence>
<comment type="caution">
    <text evidence="15">The sequence shown here is derived from an EMBL/GenBank/DDBJ whole genome shotgun (WGS) entry which is preliminary data.</text>
</comment>
<comment type="subcellular location">
    <subcellularLocation>
        <location evidence="1">Cytoplasm</location>
        <location evidence="1">Cytoplasmic ribonucleoprotein granule</location>
    </subcellularLocation>
</comment>
<evidence type="ECO:0000256" key="7">
    <source>
        <dbReference type="ARBA" id="ARBA00022806"/>
    </source>
</evidence>
<dbReference type="Pfam" id="PF13086">
    <property type="entry name" value="AAA_11"/>
    <property type="match status" value="2"/>
</dbReference>
<keyword evidence="7" id="KW-0347">Helicase</keyword>
<feature type="domain" description="DNA2/NAM7 helicase helicase" evidence="12">
    <location>
        <begin position="303"/>
        <end position="373"/>
    </location>
</feature>
<dbReference type="InterPro" id="IPR041677">
    <property type="entry name" value="DNA2/NAM7_AAA_11"/>
</dbReference>
<dbReference type="Gramene" id="GBG86912">
    <property type="protein sequence ID" value="GBG86912"/>
    <property type="gene ID" value="CBR_g44368"/>
</dbReference>
<evidence type="ECO:0000256" key="11">
    <source>
        <dbReference type="ARBA" id="ARBA00047984"/>
    </source>
</evidence>
<dbReference type="GO" id="GO:0003724">
    <property type="term" value="F:RNA helicase activity"/>
    <property type="evidence" value="ECO:0007669"/>
    <property type="project" value="UniProtKB-EC"/>
</dbReference>
<comment type="similarity">
    <text evidence="2">Belongs to the DNA2/NAM7 helicase family. SDE3 subfamily.</text>
</comment>
<evidence type="ECO:0000313" key="15">
    <source>
        <dbReference type="EMBL" id="GBG86912.1"/>
    </source>
</evidence>
<evidence type="ECO:0000313" key="16">
    <source>
        <dbReference type="Proteomes" id="UP000265515"/>
    </source>
</evidence>
<keyword evidence="8" id="KW-0067">ATP-binding</keyword>
<accession>A0A388LXF5</accession>
<dbReference type="Pfam" id="PF21634">
    <property type="entry name" value="MOV-10_beta-barrel"/>
    <property type="match status" value="1"/>
</dbReference>
<dbReference type="EC" id="3.6.4.13" evidence="3"/>
<evidence type="ECO:0000256" key="8">
    <source>
        <dbReference type="ARBA" id="ARBA00022840"/>
    </source>
</evidence>
<evidence type="ECO:0000256" key="10">
    <source>
        <dbReference type="ARBA" id="ARBA00023158"/>
    </source>
</evidence>
<dbReference type="GO" id="GO:0003723">
    <property type="term" value="F:RNA binding"/>
    <property type="evidence" value="ECO:0007669"/>
    <property type="project" value="UniProtKB-KW"/>
</dbReference>
<keyword evidence="5" id="KW-0547">Nucleotide-binding</keyword>
<dbReference type="GO" id="GO:0016787">
    <property type="term" value="F:hydrolase activity"/>
    <property type="evidence" value="ECO:0007669"/>
    <property type="project" value="UniProtKB-KW"/>
</dbReference>